<keyword evidence="1 3" id="KW-0378">Hydrolase</keyword>
<dbReference type="Pfam" id="PF07470">
    <property type="entry name" value="Glyco_hydro_88"/>
    <property type="match status" value="1"/>
</dbReference>
<dbReference type="EMBL" id="CP028136">
    <property type="protein sequence ID" value="AVR45601.1"/>
    <property type="molecule type" value="Genomic_DNA"/>
</dbReference>
<dbReference type="InterPro" id="IPR010905">
    <property type="entry name" value="Glyco_hydro_88"/>
</dbReference>
<dbReference type="SUPFAM" id="SSF48208">
    <property type="entry name" value="Six-hairpin glycosidases"/>
    <property type="match status" value="1"/>
</dbReference>
<sequence length="378" mass="43936">MKKNLFLRSLILFLSFQVSSVYAQTTIDRQEVLNKMQLANNYFMQKWPDVGKTIITNKERPSNIWTRSVYYEGLMALHEIYPSKEYYKYAKDWADFHNWGFRSGNITRNADDYCAAQTYIDLYQLEPKPEKLKNTRACMEKFLHTPQNDDWSWVDAIQMGMPVFAKMGVVENDPRYFEKMYDMYMFTRNHHGKNGLFNEEDGLWWRDADFAPPYKEPNGEDAYWSRGNGWVIGALAKVLSIIPEDAPHREQYVEDLQTMAKALKKVQRKDGFWNVSLHDESHFGGPELSGTALFVYAIAYGVNHGLLDRKEYLPVIRKGWNAMAKESLHDNGFLGYVQSTGKEPKNGQPLTYDKVPDFEDYGLGCFLLAGSEVYKLEI</sequence>
<dbReference type="RefSeq" id="WP_107012378.1">
    <property type="nucleotide sequence ID" value="NZ_CP028136.1"/>
</dbReference>
<accession>A0A2R3Z5P8</accession>
<reference evidence="4" key="1">
    <citation type="submission" date="2018-03" db="EMBL/GenBank/DDBJ databases">
        <title>Gramella fulva sp. nov., isolated from a dry surface of tidal flat.</title>
        <authorList>
            <person name="Hwang S.H."/>
            <person name="Hwang W.M."/>
            <person name="Kang K."/>
            <person name="Ahn T.-Y."/>
        </authorList>
    </citation>
    <scope>NUCLEOTIDE SEQUENCE [LARGE SCALE GENOMIC DNA]</scope>
    <source>
        <strain evidence="4">SH35</strain>
    </source>
</reference>
<dbReference type="Proteomes" id="UP000241507">
    <property type="component" value="Chromosome"/>
</dbReference>
<feature type="signal peptide" evidence="2">
    <location>
        <begin position="1"/>
        <end position="23"/>
    </location>
</feature>
<keyword evidence="4" id="KW-1185">Reference proteome</keyword>
<dbReference type="OrthoDB" id="258246at2"/>
<dbReference type="InterPro" id="IPR008928">
    <property type="entry name" value="6-hairpin_glycosidase_sf"/>
</dbReference>
<evidence type="ECO:0000256" key="1">
    <source>
        <dbReference type="ARBA" id="ARBA00022801"/>
    </source>
</evidence>
<evidence type="ECO:0000256" key="2">
    <source>
        <dbReference type="SAM" id="SignalP"/>
    </source>
</evidence>
<dbReference type="InterPro" id="IPR012341">
    <property type="entry name" value="6hp_glycosidase-like_sf"/>
</dbReference>
<gene>
    <name evidence="3" type="ORF">C7S20_10165</name>
</gene>
<dbReference type="AlphaFoldDB" id="A0A2R3Z5P8"/>
<dbReference type="GO" id="GO:0016787">
    <property type="term" value="F:hydrolase activity"/>
    <property type="evidence" value="ECO:0007669"/>
    <property type="project" value="UniProtKB-KW"/>
</dbReference>
<dbReference type="KEGG" id="grs:C7S20_10165"/>
<evidence type="ECO:0000313" key="4">
    <source>
        <dbReference type="Proteomes" id="UP000241507"/>
    </source>
</evidence>
<evidence type="ECO:0000313" key="3">
    <source>
        <dbReference type="EMBL" id="AVR45601.1"/>
    </source>
</evidence>
<dbReference type="GO" id="GO:0005975">
    <property type="term" value="P:carbohydrate metabolic process"/>
    <property type="evidence" value="ECO:0007669"/>
    <property type="project" value="InterPro"/>
</dbReference>
<keyword evidence="2" id="KW-0732">Signal</keyword>
<protein>
    <submittedName>
        <fullName evidence="3">Family 88 glycosyl hydrolase</fullName>
    </submittedName>
</protein>
<proteinExistence type="predicted"/>
<organism evidence="3 4">
    <name type="scientific">Christiangramia fulva</name>
    <dbReference type="NCBI Taxonomy" id="2126553"/>
    <lineage>
        <taxon>Bacteria</taxon>
        <taxon>Pseudomonadati</taxon>
        <taxon>Bacteroidota</taxon>
        <taxon>Flavobacteriia</taxon>
        <taxon>Flavobacteriales</taxon>
        <taxon>Flavobacteriaceae</taxon>
        <taxon>Christiangramia</taxon>
    </lineage>
</organism>
<dbReference type="Gene3D" id="1.50.10.10">
    <property type="match status" value="1"/>
</dbReference>
<name>A0A2R3Z5P8_9FLAO</name>
<dbReference type="PANTHER" id="PTHR33886">
    <property type="entry name" value="UNSATURATED RHAMNOGALACTURONAN HYDROLASE (EUROFUNG)"/>
    <property type="match status" value="1"/>
</dbReference>
<dbReference type="InterPro" id="IPR052043">
    <property type="entry name" value="PolySaccharide_Degr_Enz"/>
</dbReference>
<dbReference type="PANTHER" id="PTHR33886:SF8">
    <property type="entry name" value="UNSATURATED RHAMNOGALACTURONAN HYDROLASE (EUROFUNG)"/>
    <property type="match status" value="1"/>
</dbReference>
<feature type="chain" id="PRO_5015335793" evidence="2">
    <location>
        <begin position="24"/>
        <end position="378"/>
    </location>
</feature>